<name>A0A8T2EJM8_ARASU</name>
<keyword evidence="2" id="KW-0695">RNA-directed DNA polymerase</keyword>
<accession>A0A8T2EJM8</accession>
<reference evidence="2 3" key="1">
    <citation type="submission" date="2020-12" db="EMBL/GenBank/DDBJ databases">
        <title>Concerted genomic and epigenomic changes stabilize Arabidopsis allopolyploids.</title>
        <authorList>
            <person name="Chen Z."/>
        </authorList>
    </citation>
    <scope>NUCLEOTIDE SEQUENCE [LARGE SCALE GENOMIC DNA]</scope>
    <source>
        <strain evidence="2">As9502</strain>
        <tissue evidence="2">Leaf</tissue>
    </source>
</reference>
<gene>
    <name evidence="2" type="ORF">ISN44_As04g007070</name>
</gene>
<organism evidence="2 3">
    <name type="scientific">Arabidopsis suecica</name>
    <name type="common">Swedish thale-cress</name>
    <name type="synonym">Cardaminopsis suecica</name>
    <dbReference type="NCBI Taxonomy" id="45249"/>
    <lineage>
        <taxon>Eukaryota</taxon>
        <taxon>Viridiplantae</taxon>
        <taxon>Streptophyta</taxon>
        <taxon>Embryophyta</taxon>
        <taxon>Tracheophyta</taxon>
        <taxon>Spermatophyta</taxon>
        <taxon>Magnoliopsida</taxon>
        <taxon>eudicotyledons</taxon>
        <taxon>Gunneridae</taxon>
        <taxon>Pentapetalae</taxon>
        <taxon>rosids</taxon>
        <taxon>malvids</taxon>
        <taxon>Brassicales</taxon>
        <taxon>Brassicaceae</taxon>
        <taxon>Camelineae</taxon>
        <taxon>Arabidopsis</taxon>
    </lineage>
</organism>
<dbReference type="EMBL" id="JAEFBJ010000004">
    <property type="protein sequence ID" value="KAG7619731.1"/>
    <property type="molecule type" value="Genomic_DNA"/>
</dbReference>
<dbReference type="Pfam" id="PF13966">
    <property type="entry name" value="zf-RVT"/>
    <property type="match status" value="1"/>
</dbReference>
<dbReference type="GO" id="GO:0003964">
    <property type="term" value="F:RNA-directed DNA polymerase activity"/>
    <property type="evidence" value="ECO:0007669"/>
    <property type="project" value="UniProtKB-KW"/>
</dbReference>
<keyword evidence="3" id="KW-1185">Reference proteome</keyword>
<evidence type="ECO:0000259" key="1">
    <source>
        <dbReference type="Pfam" id="PF13966"/>
    </source>
</evidence>
<dbReference type="PANTHER" id="PTHR33116">
    <property type="entry name" value="REVERSE TRANSCRIPTASE ZINC-BINDING DOMAIN-CONTAINING PROTEIN-RELATED-RELATED"/>
    <property type="match status" value="1"/>
</dbReference>
<dbReference type="AlphaFoldDB" id="A0A8T2EJM8"/>
<keyword evidence="2" id="KW-0548">Nucleotidyltransferase</keyword>
<feature type="domain" description="Reverse transcriptase zinc-binding" evidence="1">
    <location>
        <begin position="205"/>
        <end position="264"/>
    </location>
</feature>
<keyword evidence="2" id="KW-0808">Transferase</keyword>
<comment type="caution">
    <text evidence="2">The sequence shown here is derived from an EMBL/GenBank/DDBJ whole genome shotgun (WGS) entry which is preliminary data.</text>
</comment>
<evidence type="ECO:0000313" key="3">
    <source>
        <dbReference type="Proteomes" id="UP000694251"/>
    </source>
</evidence>
<dbReference type="Proteomes" id="UP000694251">
    <property type="component" value="Chromosome 4"/>
</dbReference>
<proteinExistence type="predicted"/>
<dbReference type="InterPro" id="IPR026960">
    <property type="entry name" value="RVT-Znf"/>
</dbReference>
<protein>
    <submittedName>
        <fullName evidence="2">Reverse transcriptase zinc-binding domain</fullName>
    </submittedName>
</protein>
<sequence>MIVDRIKQRASSWSSKFLSAAGKVIMLKFVLATMPTYTMSCFKLPGSLHKRIQSALKRFWWDDTMEKKKMYLVSWKTLTKGRDLLRSQLGRVLGDGTSLLIWKDPWLSLSTPSTPIGPRTENNQNLKVSHLISPVSLDWDREKILQTLPELVDDILEIKLSSFGAKDYYAWLPSKDGIYNTKSGYFESLNGERLLEENHQQGAINRTHQGFEWTKEIWNVRASPKTKFFLWKLMRGALPLGENLKARHIIDVAGSTLCAQEETRLGAFLQLTEISHRSLKITHLSAPFRFSCRTSPSMDCLGNLVSSKSEDLQQQDLYTDGNLDPHDLYGSRMANGTAQKKIPTRIKRRHDADSHYCFTDVAWTENSKTAGLGWN</sequence>
<evidence type="ECO:0000313" key="2">
    <source>
        <dbReference type="EMBL" id="KAG7619731.1"/>
    </source>
</evidence>
<dbReference type="PANTHER" id="PTHR33116:SF86">
    <property type="entry name" value="REVERSE TRANSCRIPTASE DOMAIN-CONTAINING PROTEIN"/>
    <property type="match status" value="1"/>
</dbReference>
<dbReference type="OrthoDB" id="1112669at2759"/>